<name>A0AAD9JHB6_9ANNE</name>
<feature type="compositionally biased region" description="Polar residues" evidence="1">
    <location>
        <begin position="1"/>
        <end position="11"/>
    </location>
</feature>
<organism evidence="2 3">
    <name type="scientific">Paralvinella palmiformis</name>
    <dbReference type="NCBI Taxonomy" id="53620"/>
    <lineage>
        <taxon>Eukaryota</taxon>
        <taxon>Metazoa</taxon>
        <taxon>Spiralia</taxon>
        <taxon>Lophotrochozoa</taxon>
        <taxon>Annelida</taxon>
        <taxon>Polychaeta</taxon>
        <taxon>Sedentaria</taxon>
        <taxon>Canalipalpata</taxon>
        <taxon>Terebellida</taxon>
        <taxon>Terebelliformia</taxon>
        <taxon>Alvinellidae</taxon>
        <taxon>Paralvinella</taxon>
    </lineage>
</organism>
<comment type="caution">
    <text evidence="2">The sequence shown here is derived from an EMBL/GenBank/DDBJ whole genome shotgun (WGS) entry which is preliminary data.</text>
</comment>
<dbReference type="AlphaFoldDB" id="A0AAD9JHB6"/>
<protein>
    <submittedName>
        <fullName evidence="2">Uncharacterized protein</fullName>
    </submittedName>
</protein>
<reference evidence="2" key="1">
    <citation type="journal article" date="2023" name="Mol. Biol. Evol.">
        <title>Third-Generation Sequencing Reveals the Adaptive Role of the Epigenome in Three Deep-Sea Polychaetes.</title>
        <authorList>
            <person name="Perez M."/>
            <person name="Aroh O."/>
            <person name="Sun Y."/>
            <person name="Lan Y."/>
            <person name="Juniper S.K."/>
            <person name="Young C.R."/>
            <person name="Angers B."/>
            <person name="Qian P.Y."/>
        </authorList>
    </citation>
    <scope>NUCLEOTIDE SEQUENCE</scope>
    <source>
        <strain evidence="2">P08H-3</strain>
    </source>
</reference>
<feature type="region of interest" description="Disordered" evidence="1">
    <location>
        <begin position="1"/>
        <end position="64"/>
    </location>
</feature>
<evidence type="ECO:0000313" key="2">
    <source>
        <dbReference type="EMBL" id="KAK2153102.1"/>
    </source>
</evidence>
<evidence type="ECO:0000256" key="1">
    <source>
        <dbReference type="SAM" id="MobiDB-lite"/>
    </source>
</evidence>
<dbReference type="Proteomes" id="UP001208570">
    <property type="component" value="Unassembled WGS sequence"/>
</dbReference>
<dbReference type="EMBL" id="JAODUP010000307">
    <property type="protein sequence ID" value="KAK2153102.1"/>
    <property type="molecule type" value="Genomic_DNA"/>
</dbReference>
<accession>A0AAD9JHB6</accession>
<feature type="compositionally biased region" description="Basic and acidic residues" evidence="1">
    <location>
        <begin position="40"/>
        <end position="58"/>
    </location>
</feature>
<proteinExistence type="predicted"/>
<gene>
    <name evidence="2" type="ORF">LSH36_307g02018</name>
</gene>
<keyword evidence="3" id="KW-1185">Reference proteome</keyword>
<evidence type="ECO:0000313" key="3">
    <source>
        <dbReference type="Proteomes" id="UP001208570"/>
    </source>
</evidence>
<sequence length="107" mass="12312">MKQSKSRNTFQICPCRDSNSGGGDQWANALPTKPRRHPHTYKEDNHNITSEPKQKEFTSNKCGRNRIDYGDDDAKYRHIMMTTTITNIPETIIFDRNSDDTPNLLLA</sequence>